<keyword evidence="3 5" id="KW-1133">Transmembrane helix</keyword>
<dbReference type="InterPro" id="IPR036259">
    <property type="entry name" value="MFS_trans_sf"/>
</dbReference>
<evidence type="ECO:0000256" key="5">
    <source>
        <dbReference type="SAM" id="Phobius"/>
    </source>
</evidence>
<dbReference type="CDD" id="cd17365">
    <property type="entry name" value="MFS_PcaK_like"/>
    <property type="match status" value="1"/>
</dbReference>
<feature type="transmembrane region" description="Helical" evidence="5">
    <location>
        <begin position="248"/>
        <end position="270"/>
    </location>
</feature>
<evidence type="ECO:0000256" key="2">
    <source>
        <dbReference type="ARBA" id="ARBA00022692"/>
    </source>
</evidence>
<feature type="transmembrane region" description="Helical" evidence="5">
    <location>
        <begin position="16"/>
        <end position="40"/>
    </location>
</feature>
<feature type="transmembrane region" description="Helical" evidence="5">
    <location>
        <begin position="405"/>
        <end position="427"/>
    </location>
</feature>
<evidence type="ECO:0000256" key="3">
    <source>
        <dbReference type="ARBA" id="ARBA00022989"/>
    </source>
</evidence>
<gene>
    <name evidence="7" type="ORF">BI49514_01795</name>
</gene>
<dbReference type="GO" id="GO:0046943">
    <property type="term" value="F:carboxylic acid transmembrane transporter activity"/>
    <property type="evidence" value="ECO:0007669"/>
    <property type="project" value="TreeGrafter"/>
</dbReference>
<feature type="transmembrane region" description="Helical" evidence="5">
    <location>
        <begin position="375"/>
        <end position="393"/>
    </location>
</feature>
<keyword evidence="8" id="KW-1185">Reference proteome</keyword>
<feature type="transmembrane region" description="Helical" evidence="5">
    <location>
        <begin position="282"/>
        <end position="305"/>
    </location>
</feature>
<accession>A0A2H1JB59</accession>
<dbReference type="Proteomes" id="UP000234382">
    <property type="component" value="Unassembled WGS sequence"/>
</dbReference>
<feature type="transmembrane region" description="Helical" evidence="5">
    <location>
        <begin position="317"/>
        <end position="334"/>
    </location>
</feature>
<proteinExistence type="predicted"/>
<organism evidence="7 8">
    <name type="scientific">Brevibacterium iodinum ATCC 49514</name>
    <dbReference type="NCBI Taxonomy" id="1255616"/>
    <lineage>
        <taxon>Bacteria</taxon>
        <taxon>Bacillati</taxon>
        <taxon>Actinomycetota</taxon>
        <taxon>Actinomycetes</taxon>
        <taxon>Micrococcales</taxon>
        <taxon>Brevibacteriaceae</taxon>
        <taxon>Brevibacterium</taxon>
    </lineage>
</organism>
<dbReference type="AlphaFoldDB" id="A0A2H1JB59"/>
<dbReference type="EMBL" id="FXYX01000010">
    <property type="protein sequence ID" value="SMX84402.1"/>
    <property type="molecule type" value="Genomic_DNA"/>
</dbReference>
<evidence type="ECO:0000313" key="7">
    <source>
        <dbReference type="EMBL" id="SMX84402.1"/>
    </source>
</evidence>
<dbReference type="InterPro" id="IPR011701">
    <property type="entry name" value="MFS"/>
</dbReference>
<evidence type="ECO:0000313" key="8">
    <source>
        <dbReference type="Proteomes" id="UP000234382"/>
    </source>
</evidence>
<keyword evidence="4 5" id="KW-0472">Membrane</keyword>
<dbReference type="Gene3D" id="1.20.1250.20">
    <property type="entry name" value="MFS general substrate transporter like domains"/>
    <property type="match status" value="1"/>
</dbReference>
<name>A0A2H1JB59_9MICO</name>
<dbReference type="SUPFAM" id="SSF103473">
    <property type="entry name" value="MFS general substrate transporter"/>
    <property type="match status" value="1"/>
</dbReference>
<dbReference type="InterPro" id="IPR020846">
    <property type="entry name" value="MFS_dom"/>
</dbReference>
<dbReference type="GO" id="GO:0005886">
    <property type="term" value="C:plasma membrane"/>
    <property type="evidence" value="ECO:0007669"/>
    <property type="project" value="UniProtKB-SubCell"/>
</dbReference>
<keyword evidence="2 5" id="KW-0812">Transmembrane</keyword>
<feature type="transmembrane region" description="Helical" evidence="5">
    <location>
        <begin position="90"/>
        <end position="111"/>
    </location>
</feature>
<dbReference type="PANTHER" id="PTHR23508">
    <property type="entry name" value="CARBOXYLIC ACID TRANSPORTER PROTEIN HOMOLOG"/>
    <property type="match status" value="1"/>
</dbReference>
<evidence type="ECO:0000259" key="6">
    <source>
        <dbReference type="PROSITE" id="PS50850"/>
    </source>
</evidence>
<protein>
    <submittedName>
        <fullName evidence="7">MFS transporter, AAHS family, benzoate transport protein</fullName>
    </submittedName>
</protein>
<sequence>MVSAPLSQSATSRRGVTIVLFLSWLAVFFDGIDTFMYGATIPSMTSDASFGMTDLHAGNIGSYATFGMLIGALCAGMMTDAIGRRRGIMVCTIVFSVASAGCALAPSAAAFGIFRTIAGVGLGGLLPTAIAMVSEFATDKRRNLSIGILMTAHQVGGIVAGLLGISLLESAGWRSMYWVGVIPFVLLVPLIYAFLPESLSFLVAKGKMDKARATAEKLGMALPELNADGSGPKGSFLRNLGRLFQRRNAVLTLLFWAASFGGLLLVYGVSTWLPKLMAAEGYALGSSLSFLIVINLGGVFGLLVAGRTSDSLGPVKVAMLWFLVTAVAVCLLSVKMPVIVTYLIVFIAGFFLFSAQTMVYAAVAHVFPTRTRASAIGWTTGMGRFGAVFGPWMGGQLMALGLHDWGFAAFAAFAVSSMIMLLLILVVTKSSAGRAVDYSTPARESRISA</sequence>
<evidence type="ECO:0000256" key="1">
    <source>
        <dbReference type="ARBA" id="ARBA00004651"/>
    </source>
</evidence>
<reference evidence="8" key="1">
    <citation type="submission" date="2017-03" db="EMBL/GenBank/DDBJ databases">
        <authorList>
            <person name="Monnet C."/>
        </authorList>
    </citation>
    <scope>NUCLEOTIDE SEQUENCE [LARGE SCALE GENOMIC DNA]</scope>
    <source>
        <strain evidence="8">ATCC 49514</strain>
    </source>
</reference>
<comment type="subcellular location">
    <subcellularLocation>
        <location evidence="1">Cell membrane</location>
        <topology evidence="1">Multi-pass membrane protein</topology>
    </subcellularLocation>
</comment>
<feature type="domain" description="Major facilitator superfamily (MFS) profile" evidence="6">
    <location>
        <begin position="19"/>
        <end position="432"/>
    </location>
</feature>
<dbReference type="PROSITE" id="PS50850">
    <property type="entry name" value="MFS"/>
    <property type="match status" value="1"/>
</dbReference>
<feature type="transmembrane region" description="Helical" evidence="5">
    <location>
        <begin position="177"/>
        <end position="195"/>
    </location>
</feature>
<dbReference type="PANTHER" id="PTHR23508:SF10">
    <property type="entry name" value="CARBOXYLIC ACID TRANSPORTER PROTEIN HOMOLOG"/>
    <property type="match status" value="1"/>
</dbReference>
<dbReference type="Pfam" id="PF07690">
    <property type="entry name" value="MFS_1"/>
    <property type="match status" value="1"/>
</dbReference>
<feature type="transmembrane region" description="Helical" evidence="5">
    <location>
        <begin position="117"/>
        <end position="137"/>
    </location>
</feature>
<feature type="transmembrane region" description="Helical" evidence="5">
    <location>
        <begin position="340"/>
        <end position="363"/>
    </location>
</feature>
<feature type="transmembrane region" description="Helical" evidence="5">
    <location>
        <begin position="60"/>
        <end position="78"/>
    </location>
</feature>
<evidence type="ECO:0000256" key="4">
    <source>
        <dbReference type="ARBA" id="ARBA00023136"/>
    </source>
</evidence>
<dbReference type="RefSeq" id="WP_101546215.1">
    <property type="nucleotide sequence ID" value="NZ_FXYX01000010.1"/>
</dbReference>
<feature type="transmembrane region" description="Helical" evidence="5">
    <location>
        <begin position="144"/>
        <end position="165"/>
    </location>
</feature>